<keyword evidence="3" id="KW-1185">Reference proteome</keyword>
<evidence type="ECO:0000313" key="3">
    <source>
        <dbReference type="Proteomes" id="UP000008022"/>
    </source>
</evidence>
<evidence type="ECO:0000313" key="2">
    <source>
        <dbReference type="EnsemblPlants" id="ORUFI12G04540.1"/>
    </source>
</evidence>
<accession>A0A0E0RE77</accession>
<reference evidence="3" key="1">
    <citation type="submission" date="2013-06" db="EMBL/GenBank/DDBJ databases">
        <authorList>
            <person name="Zhao Q."/>
        </authorList>
    </citation>
    <scope>NUCLEOTIDE SEQUENCE</scope>
    <source>
        <strain evidence="3">cv. W1943</strain>
    </source>
</reference>
<sequence>MVTSLVAGIYQERELGGLYSNQSGKGLEDVIGNADVGAQGPTGAAAVAIASLGPRGRAAEGSVAGDRKRGRGGSAADGSSCRRRRHRVAWAEGTSRRGERRRGQRKSGASGDTTQKPNVRGMEGINGKTERYRRERAKLEGMQGIG</sequence>
<dbReference type="Gramene" id="ORUFI12G04540.1">
    <property type="protein sequence ID" value="ORUFI12G04540.1"/>
    <property type="gene ID" value="ORUFI12G04540"/>
</dbReference>
<name>A0A0E0RE77_ORYRU</name>
<feature type="region of interest" description="Disordered" evidence="1">
    <location>
        <begin position="52"/>
        <end position="146"/>
    </location>
</feature>
<reference evidence="2" key="2">
    <citation type="submission" date="2015-06" db="UniProtKB">
        <authorList>
            <consortium name="EnsemblPlants"/>
        </authorList>
    </citation>
    <scope>IDENTIFICATION</scope>
</reference>
<organism evidence="2 3">
    <name type="scientific">Oryza rufipogon</name>
    <name type="common">Brownbeard rice</name>
    <name type="synonym">Asian wild rice</name>
    <dbReference type="NCBI Taxonomy" id="4529"/>
    <lineage>
        <taxon>Eukaryota</taxon>
        <taxon>Viridiplantae</taxon>
        <taxon>Streptophyta</taxon>
        <taxon>Embryophyta</taxon>
        <taxon>Tracheophyta</taxon>
        <taxon>Spermatophyta</taxon>
        <taxon>Magnoliopsida</taxon>
        <taxon>Liliopsida</taxon>
        <taxon>Poales</taxon>
        <taxon>Poaceae</taxon>
        <taxon>BOP clade</taxon>
        <taxon>Oryzoideae</taxon>
        <taxon>Oryzeae</taxon>
        <taxon>Oryzinae</taxon>
        <taxon>Oryza</taxon>
    </lineage>
</organism>
<protein>
    <submittedName>
        <fullName evidence="2">Uncharacterized protein</fullName>
    </submittedName>
</protein>
<feature type="compositionally biased region" description="Basic and acidic residues" evidence="1">
    <location>
        <begin position="128"/>
        <end position="139"/>
    </location>
</feature>
<evidence type="ECO:0000256" key="1">
    <source>
        <dbReference type="SAM" id="MobiDB-lite"/>
    </source>
</evidence>
<dbReference type="EnsemblPlants" id="ORUFI12G04540.1">
    <property type="protein sequence ID" value="ORUFI12G04540.1"/>
    <property type="gene ID" value="ORUFI12G04540"/>
</dbReference>
<proteinExistence type="predicted"/>
<dbReference type="Proteomes" id="UP000008022">
    <property type="component" value="Unassembled WGS sequence"/>
</dbReference>
<dbReference type="AlphaFoldDB" id="A0A0E0RE77"/>
<dbReference type="HOGENOM" id="CLU_1780476_0_0_1"/>